<proteinExistence type="inferred from homology"/>
<dbReference type="InterPro" id="IPR036388">
    <property type="entry name" value="WH-like_DNA-bd_sf"/>
</dbReference>
<dbReference type="InterPro" id="IPR013325">
    <property type="entry name" value="RNA_pol_sigma_r2"/>
</dbReference>
<dbReference type="SUPFAM" id="SSF88659">
    <property type="entry name" value="Sigma3 and sigma4 domains of RNA polymerase sigma factors"/>
    <property type="match status" value="1"/>
</dbReference>
<dbReference type="Pfam" id="PF08281">
    <property type="entry name" value="Sigma70_r4_2"/>
    <property type="match status" value="1"/>
</dbReference>
<feature type="domain" description="RNA polymerase sigma-70 region 2" evidence="5">
    <location>
        <begin position="26"/>
        <end position="85"/>
    </location>
</feature>
<keyword evidence="8" id="KW-1185">Reference proteome</keyword>
<evidence type="ECO:0000256" key="1">
    <source>
        <dbReference type="ARBA" id="ARBA00010641"/>
    </source>
</evidence>
<dbReference type="EMBL" id="JBHULR010000015">
    <property type="protein sequence ID" value="MFD2549115.1"/>
    <property type="molecule type" value="Genomic_DNA"/>
</dbReference>
<dbReference type="SUPFAM" id="SSF88946">
    <property type="entry name" value="Sigma2 domain of RNA polymerase sigma factors"/>
    <property type="match status" value="1"/>
</dbReference>
<comment type="similarity">
    <text evidence="1">Belongs to the sigma-70 factor family. ECF subfamily.</text>
</comment>
<dbReference type="RefSeq" id="WP_380905434.1">
    <property type="nucleotide sequence ID" value="NZ_JBHUEG010000012.1"/>
</dbReference>
<dbReference type="InterPro" id="IPR013249">
    <property type="entry name" value="RNA_pol_sigma70_r4_t2"/>
</dbReference>
<evidence type="ECO:0000259" key="5">
    <source>
        <dbReference type="Pfam" id="PF04542"/>
    </source>
</evidence>
<evidence type="ECO:0000313" key="8">
    <source>
        <dbReference type="Proteomes" id="UP001597545"/>
    </source>
</evidence>
<evidence type="ECO:0000256" key="2">
    <source>
        <dbReference type="ARBA" id="ARBA00023015"/>
    </source>
</evidence>
<dbReference type="InterPro" id="IPR013324">
    <property type="entry name" value="RNA_pol_sigma_r3/r4-like"/>
</dbReference>
<organism evidence="7 8">
    <name type="scientific">Sphingobacterium suaedae</name>
    <dbReference type="NCBI Taxonomy" id="1686402"/>
    <lineage>
        <taxon>Bacteria</taxon>
        <taxon>Pseudomonadati</taxon>
        <taxon>Bacteroidota</taxon>
        <taxon>Sphingobacteriia</taxon>
        <taxon>Sphingobacteriales</taxon>
        <taxon>Sphingobacteriaceae</taxon>
        <taxon>Sphingobacterium</taxon>
    </lineage>
</organism>
<sequence length="195" mass="22535">MQTLITRLTNGDEAAFKQLHGLLFKPLYHYALMLLKTRETAEEATADVFVKLWLTREQLTHVNHPQLYIFRSLKNICLNKLRTEKNKSATLIPLEHQDIQSDSAGPIELVHNKELEEFLTATVAALPEQRRLAFTMIKDQGMKNKDVAELLGISPRTVENHVYKAIKQLAAHIEIYLEKDPRAKRKGKHFFSLFF</sequence>
<keyword evidence="3" id="KW-0731">Sigma factor</keyword>
<dbReference type="InterPro" id="IPR014327">
    <property type="entry name" value="RNA_pol_sigma70_bacteroid"/>
</dbReference>
<dbReference type="NCBIfam" id="TIGR02985">
    <property type="entry name" value="Sig70_bacteroi1"/>
    <property type="match status" value="1"/>
</dbReference>
<protein>
    <submittedName>
        <fullName evidence="7">RNA polymerase sigma-70 factor</fullName>
    </submittedName>
</protein>
<comment type="caution">
    <text evidence="7">The sequence shown here is derived from an EMBL/GenBank/DDBJ whole genome shotgun (WGS) entry which is preliminary data.</text>
</comment>
<dbReference type="PANTHER" id="PTHR43133">
    <property type="entry name" value="RNA POLYMERASE ECF-TYPE SIGMA FACTO"/>
    <property type="match status" value="1"/>
</dbReference>
<dbReference type="Gene3D" id="1.10.10.10">
    <property type="entry name" value="Winged helix-like DNA-binding domain superfamily/Winged helix DNA-binding domain"/>
    <property type="match status" value="1"/>
</dbReference>
<evidence type="ECO:0000259" key="6">
    <source>
        <dbReference type="Pfam" id="PF08281"/>
    </source>
</evidence>
<keyword evidence="2" id="KW-0805">Transcription regulation</keyword>
<evidence type="ECO:0000256" key="3">
    <source>
        <dbReference type="ARBA" id="ARBA00023082"/>
    </source>
</evidence>
<accession>A0ABW5KN01</accession>
<gene>
    <name evidence="7" type="ORF">ACFSR5_15820</name>
</gene>
<reference evidence="8" key="1">
    <citation type="journal article" date="2019" name="Int. J. Syst. Evol. Microbiol.">
        <title>The Global Catalogue of Microorganisms (GCM) 10K type strain sequencing project: providing services to taxonomists for standard genome sequencing and annotation.</title>
        <authorList>
            <consortium name="The Broad Institute Genomics Platform"/>
            <consortium name="The Broad Institute Genome Sequencing Center for Infectious Disease"/>
            <person name="Wu L."/>
            <person name="Ma J."/>
        </authorList>
    </citation>
    <scope>NUCLEOTIDE SEQUENCE [LARGE SCALE GENOMIC DNA]</scope>
    <source>
        <strain evidence="8">KCTC 42662</strain>
    </source>
</reference>
<dbReference type="InterPro" id="IPR000792">
    <property type="entry name" value="Tscrpt_reg_LuxR_C"/>
</dbReference>
<dbReference type="InterPro" id="IPR014284">
    <property type="entry name" value="RNA_pol_sigma-70_dom"/>
</dbReference>
<dbReference type="Gene3D" id="1.10.1740.10">
    <property type="match status" value="1"/>
</dbReference>
<evidence type="ECO:0000313" key="7">
    <source>
        <dbReference type="EMBL" id="MFD2549115.1"/>
    </source>
</evidence>
<feature type="domain" description="RNA polymerase sigma factor 70 region 4 type 2" evidence="6">
    <location>
        <begin position="121"/>
        <end position="169"/>
    </location>
</feature>
<dbReference type="NCBIfam" id="TIGR02937">
    <property type="entry name" value="sigma70-ECF"/>
    <property type="match status" value="1"/>
</dbReference>
<dbReference type="InterPro" id="IPR007627">
    <property type="entry name" value="RNA_pol_sigma70_r2"/>
</dbReference>
<evidence type="ECO:0000256" key="4">
    <source>
        <dbReference type="ARBA" id="ARBA00023163"/>
    </source>
</evidence>
<dbReference type="Proteomes" id="UP001597545">
    <property type="component" value="Unassembled WGS sequence"/>
</dbReference>
<name>A0ABW5KN01_9SPHI</name>
<keyword evidence="4" id="KW-0804">Transcription</keyword>
<dbReference type="Pfam" id="PF04542">
    <property type="entry name" value="Sigma70_r2"/>
    <property type="match status" value="1"/>
</dbReference>
<dbReference type="PRINTS" id="PR00038">
    <property type="entry name" value="HTHLUXR"/>
</dbReference>
<dbReference type="PANTHER" id="PTHR43133:SF46">
    <property type="entry name" value="RNA POLYMERASE SIGMA-70 FACTOR ECF SUBFAMILY"/>
    <property type="match status" value="1"/>
</dbReference>
<dbReference type="InterPro" id="IPR039425">
    <property type="entry name" value="RNA_pol_sigma-70-like"/>
</dbReference>